<feature type="domain" description="CMP/dCMP-type deaminase" evidence="9">
    <location>
        <begin position="45"/>
        <end position="178"/>
    </location>
</feature>
<dbReference type="InterPro" id="IPR058535">
    <property type="entry name" value="MafB19-deam"/>
</dbReference>
<dbReference type="AlphaFoldDB" id="A0A9D2SFP6"/>
<comment type="catalytic activity">
    <reaction evidence="6 7">
        <text>adenosine(34) in tRNA + H2O + H(+) = inosine(34) in tRNA + NH4(+)</text>
        <dbReference type="Rhea" id="RHEA:43168"/>
        <dbReference type="Rhea" id="RHEA-COMP:10373"/>
        <dbReference type="Rhea" id="RHEA-COMP:10374"/>
        <dbReference type="ChEBI" id="CHEBI:15377"/>
        <dbReference type="ChEBI" id="CHEBI:15378"/>
        <dbReference type="ChEBI" id="CHEBI:28938"/>
        <dbReference type="ChEBI" id="CHEBI:74411"/>
        <dbReference type="ChEBI" id="CHEBI:82852"/>
        <dbReference type="EC" id="3.5.4.33"/>
    </reaction>
</comment>
<evidence type="ECO:0000256" key="4">
    <source>
        <dbReference type="ARBA" id="ARBA00022801"/>
    </source>
</evidence>
<keyword evidence="3 7" id="KW-0479">Metal-binding</keyword>
<comment type="similarity">
    <text evidence="7">Belongs to the cytidine and deoxycytidylate deaminase family.</text>
</comment>
<evidence type="ECO:0000256" key="8">
    <source>
        <dbReference type="SAM" id="MobiDB-lite"/>
    </source>
</evidence>
<evidence type="ECO:0000256" key="5">
    <source>
        <dbReference type="ARBA" id="ARBA00022833"/>
    </source>
</evidence>
<dbReference type="InterPro" id="IPR028883">
    <property type="entry name" value="tRNA_aden_deaminase"/>
</dbReference>
<reference evidence="10" key="2">
    <citation type="submission" date="2021-04" db="EMBL/GenBank/DDBJ databases">
        <authorList>
            <person name="Gilroy R."/>
        </authorList>
    </citation>
    <scope>NUCLEOTIDE SEQUENCE</scope>
    <source>
        <strain evidence="10">CHK180-15479</strain>
    </source>
</reference>
<dbReference type="EMBL" id="DWWT01000003">
    <property type="protein sequence ID" value="HJC04776.1"/>
    <property type="molecule type" value="Genomic_DNA"/>
</dbReference>
<dbReference type="PROSITE" id="PS51747">
    <property type="entry name" value="CYT_DCMP_DEAMINASES_2"/>
    <property type="match status" value="1"/>
</dbReference>
<feature type="binding site" evidence="7">
    <location>
        <position position="96"/>
    </location>
    <ligand>
        <name>Zn(2+)</name>
        <dbReference type="ChEBI" id="CHEBI:29105"/>
        <note>catalytic</note>
    </ligand>
</feature>
<feature type="binding site" evidence="7">
    <location>
        <position position="126"/>
    </location>
    <ligand>
        <name>Zn(2+)</name>
        <dbReference type="ChEBI" id="CHEBI:29105"/>
        <note>catalytic</note>
    </ligand>
</feature>
<evidence type="ECO:0000313" key="10">
    <source>
        <dbReference type="EMBL" id="HJC04776.1"/>
    </source>
</evidence>
<accession>A0A9D2SFP6</accession>
<feature type="region of interest" description="Disordered" evidence="8">
    <location>
        <begin position="1"/>
        <end position="23"/>
    </location>
</feature>
<comment type="function">
    <text evidence="7">Catalyzes the deamination of adenosine to inosine at the wobble position 34 of tRNA(Arg2).</text>
</comment>
<dbReference type="SUPFAM" id="SSF53927">
    <property type="entry name" value="Cytidine deaminase-like"/>
    <property type="match status" value="1"/>
</dbReference>
<evidence type="ECO:0000256" key="2">
    <source>
        <dbReference type="ARBA" id="ARBA00022694"/>
    </source>
</evidence>
<keyword evidence="4 7" id="KW-0378">Hydrolase</keyword>
<comment type="caution">
    <text evidence="10">The sequence shown here is derived from an EMBL/GenBank/DDBJ whole genome shotgun (WGS) entry which is preliminary data.</text>
</comment>
<keyword evidence="5 7" id="KW-0862">Zinc</keyword>
<evidence type="ECO:0000256" key="1">
    <source>
        <dbReference type="ARBA" id="ARBA00011738"/>
    </source>
</evidence>
<dbReference type="Proteomes" id="UP000823910">
    <property type="component" value="Unassembled WGS sequence"/>
</dbReference>
<sequence length="202" mass="22989">MTEQNGRDLQREKGEATRKRKWEMRQEKKRLLALKQQQEAEKKRREDEAFMREALRQAQKAAALGDVPIGCVIVFRGKIIARGYNRRNADKSVLSHAEIISIKKACKKIGDWRLEDCTMYVTLEPCPMCAGAIVQARIPRVVIGSRNPKAGCAGSVLDLFHEKGFNHQVELEDGVLQEDCTDMLEEFFRDLRCKKAADIGKA</sequence>
<protein>
    <recommendedName>
        <fullName evidence="7">tRNA-specific adenosine deaminase</fullName>
        <ecNumber evidence="7">3.5.4.33</ecNumber>
    </recommendedName>
</protein>
<dbReference type="GO" id="GO:0008270">
    <property type="term" value="F:zinc ion binding"/>
    <property type="evidence" value="ECO:0007669"/>
    <property type="project" value="UniProtKB-UniRule"/>
</dbReference>
<dbReference type="CDD" id="cd01285">
    <property type="entry name" value="nucleoside_deaminase"/>
    <property type="match status" value="1"/>
</dbReference>
<organism evidence="10 11">
    <name type="scientific">Candidatus Enterocloster excrementipullorum</name>
    <dbReference type="NCBI Taxonomy" id="2838559"/>
    <lineage>
        <taxon>Bacteria</taxon>
        <taxon>Bacillati</taxon>
        <taxon>Bacillota</taxon>
        <taxon>Clostridia</taxon>
        <taxon>Lachnospirales</taxon>
        <taxon>Lachnospiraceae</taxon>
        <taxon>Enterocloster</taxon>
    </lineage>
</organism>
<evidence type="ECO:0000256" key="7">
    <source>
        <dbReference type="HAMAP-Rule" id="MF_00972"/>
    </source>
</evidence>
<dbReference type="NCBIfam" id="NF008113">
    <property type="entry name" value="PRK10860.1"/>
    <property type="match status" value="1"/>
</dbReference>
<dbReference type="InterPro" id="IPR016193">
    <property type="entry name" value="Cytidine_deaminase-like"/>
</dbReference>
<keyword evidence="2 7" id="KW-0819">tRNA processing</keyword>
<dbReference type="Gene3D" id="3.40.140.10">
    <property type="entry name" value="Cytidine Deaminase, domain 2"/>
    <property type="match status" value="1"/>
</dbReference>
<dbReference type="Pfam" id="PF14437">
    <property type="entry name" value="MafB19-deam"/>
    <property type="match status" value="1"/>
</dbReference>
<name>A0A9D2SFP6_9FIRM</name>
<comment type="cofactor">
    <cofactor evidence="7">
        <name>Zn(2+)</name>
        <dbReference type="ChEBI" id="CHEBI:29105"/>
    </cofactor>
    <text evidence="7">Binds 1 zinc ion per subunit.</text>
</comment>
<proteinExistence type="inferred from homology"/>
<dbReference type="EC" id="3.5.4.33" evidence="7"/>
<evidence type="ECO:0000259" key="9">
    <source>
        <dbReference type="PROSITE" id="PS51747"/>
    </source>
</evidence>
<feature type="active site" description="Proton donor" evidence="7">
    <location>
        <position position="98"/>
    </location>
</feature>
<dbReference type="GO" id="GO:0002100">
    <property type="term" value="P:tRNA wobble adenosine to inosine editing"/>
    <property type="evidence" value="ECO:0007669"/>
    <property type="project" value="UniProtKB-UniRule"/>
</dbReference>
<dbReference type="PANTHER" id="PTHR11079">
    <property type="entry name" value="CYTOSINE DEAMINASE FAMILY MEMBER"/>
    <property type="match status" value="1"/>
</dbReference>
<dbReference type="PANTHER" id="PTHR11079:SF202">
    <property type="entry name" value="TRNA-SPECIFIC ADENOSINE DEAMINASE"/>
    <property type="match status" value="1"/>
</dbReference>
<comment type="subunit">
    <text evidence="1 7">Homodimer.</text>
</comment>
<evidence type="ECO:0000313" key="11">
    <source>
        <dbReference type="Proteomes" id="UP000823910"/>
    </source>
</evidence>
<dbReference type="HAMAP" id="MF_00972">
    <property type="entry name" value="tRNA_aden_deaminase"/>
    <property type="match status" value="1"/>
</dbReference>
<evidence type="ECO:0000256" key="3">
    <source>
        <dbReference type="ARBA" id="ARBA00022723"/>
    </source>
</evidence>
<gene>
    <name evidence="7 10" type="primary">tadA</name>
    <name evidence="10" type="ORF">H9704_01225</name>
</gene>
<feature type="binding site" evidence="7">
    <location>
        <position position="129"/>
    </location>
    <ligand>
        <name>Zn(2+)</name>
        <dbReference type="ChEBI" id="CHEBI:29105"/>
        <note>catalytic</note>
    </ligand>
</feature>
<dbReference type="InterPro" id="IPR002125">
    <property type="entry name" value="CMP_dCMP_dom"/>
</dbReference>
<evidence type="ECO:0000256" key="6">
    <source>
        <dbReference type="ARBA" id="ARBA00048045"/>
    </source>
</evidence>
<dbReference type="FunFam" id="3.40.140.10:FF:000005">
    <property type="entry name" value="tRNA-specific adenosine deaminase"/>
    <property type="match status" value="1"/>
</dbReference>
<reference evidence="10" key="1">
    <citation type="journal article" date="2021" name="PeerJ">
        <title>Extensive microbial diversity within the chicken gut microbiome revealed by metagenomics and culture.</title>
        <authorList>
            <person name="Gilroy R."/>
            <person name="Ravi A."/>
            <person name="Getino M."/>
            <person name="Pursley I."/>
            <person name="Horton D.L."/>
            <person name="Alikhan N.F."/>
            <person name="Baker D."/>
            <person name="Gharbi K."/>
            <person name="Hall N."/>
            <person name="Watson M."/>
            <person name="Adriaenssens E.M."/>
            <person name="Foster-Nyarko E."/>
            <person name="Jarju S."/>
            <person name="Secka A."/>
            <person name="Antonio M."/>
            <person name="Oren A."/>
            <person name="Chaudhuri R.R."/>
            <person name="La Ragione R."/>
            <person name="Hildebrand F."/>
            <person name="Pallen M.J."/>
        </authorList>
    </citation>
    <scope>NUCLEOTIDE SEQUENCE</scope>
    <source>
        <strain evidence="10">CHK180-15479</strain>
    </source>
</reference>
<dbReference type="GO" id="GO:0052717">
    <property type="term" value="F:tRNA-specific adenosine-34 deaminase activity"/>
    <property type="evidence" value="ECO:0007669"/>
    <property type="project" value="UniProtKB-UniRule"/>
</dbReference>